<name>A0ABQ2AD48_9BACT</name>
<evidence type="ECO:0000256" key="4">
    <source>
        <dbReference type="ARBA" id="ARBA00022692"/>
    </source>
</evidence>
<dbReference type="EMBL" id="BMGY01000035">
    <property type="protein sequence ID" value="GGH88914.1"/>
    <property type="molecule type" value="Genomic_DNA"/>
</dbReference>
<keyword evidence="6" id="KW-0472">Membrane</keyword>
<keyword evidence="8" id="KW-1185">Reference proteome</keyword>
<evidence type="ECO:0000313" key="7">
    <source>
        <dbReference type="EMBL" id="GGH88914.1"/>
    </source>
</evidence>
<dbReference type="PANTHER" id="PTHR33567:SF3">
    <property type="entry name" value="CHROMATE ION TRANSPORTER (EUROFUNG)"/>
    <property type="match status" value="1"/>
</dbReference>
<evidence type="ECO:0000256" key="5">
    <source>
        <dbReference type="ARBA" id="ARBA00022989"/>
    </source>
</evidence>
<evidence type="ECO:0000256" key="6">
    <source>
        <dbReference type="ARBA" id="ARBA00023136"/>
    </source>
</evidence>
<comment type="caution">
    <text evidence="7">The sequence shown here is derived from an EMBL/GenBank/DDBJ whole genome shotgun (WGS) entry which is preliminary data.</text>
</comment>
<dbReference type="Pfam" id="PF02417">
    <property type="entry name" value="Chromate_transp"/>
    <property type="match status" value="1"/>
</dbReference>
<dbReference type="InterPro" id="IPR003370">
    <property type="entry name" value="Chromate_transpt"/>
</dbReference>
<organism evidence="7 8">
    <name type="scientific">Hymenobacter frigidus</name>
    <dbReference type="NCBI Taxonomy" id="1524095"/>
    <lineage>
        <taxon>Bacteria</taxon>
        <taxon>Pseudomonadati</taxon>
        <taxon>Bacteroidota</taxon>
        <taxon>Cytophagia</taxon>
        <taxon>Cytophagales</taxon>
        <taxon>Hymenobacteraceae</taxon>
        <taxon>Hymenobacter</taxon>
    </lineage>
</organism>
<keyword evidence="3" id="KW-1003">Cell membrane</keyword>
<accession>A0ABQ2AD48</accession>
<evidence type="ECO:0000256" key="2">
    <source>
        <dbReference type="ARBA" id="ARBA00005262"/>
    </source>
</evidence>
<evidence type="ECO:0000256" key="1">
    <source>
        <dbReference type="ARBA" id="ARBA00004651"/>
    </source>
</evidence>
<evidence type="ECO:0000256" key="3">
    <source>
        <dbReference type="ARBA" id="ARBA00022475"/>
    </source>
</evidence>
<comment type="subcellular location">
    <subcellularLocation>
        <location evidence="1">Cell membrane</location>
        <topology evidence="1">Multi-pass membrane protein</topology>
    </subcellularLocation>
</comment>
<keyword evidence="5" id="KW-1133">Transmembrane helix</keyword>
<proteinExistence type="inferred from homology"/>
<reference evidence="8" key="1">
    <citation type="journal article" date="2019" name="Int. J. Syst. Evol. Microbiol.">
        <title>The Global Catalogue of Microorganisms (GCM) 10K type strain sequencing project: providing services to taxonomists for standard genome sequencing and annotation.</title>
        <authorList>
            <consortium name="The Broad Institute Genomics Platform"/>
            <consortium name="The Broad Institute Genome Sequencing Center for Infectious Disease"/>
            <person name="Wu L."/>
            <person name="Ma J."/>
        </authorList>
    </citation>
    <scope>NUCLEOTIDE SEQUENCE [LARGE SCALE GENOMIC DNA]</scope>
    <source>
        <strain evidence="8">CGMCC 1.14966</strain>
    </source>
</reference>
<sequence length="113" mass="12024">MRLVGVTGKNKESVHFAGTKPTLAEALRFSLRFGLISSGGPAGQIAIRHTVLVEQKRGIADVKFLHAVNHCMLLPGPAAQQLATYIGRLLHGTWGGLVAGVLLVLPSLHRTPD</sequence>
<keyword evidence="4" id="KW-0812">Transmembrane</keyword>
<protein>
    <submittedName>
        <fullName evidence="7">Uncharacterized protein</fullName>
    </submittedName>
</protein>
<evidence type="ECO:0000313" key="8">
    <source>
        <dbReference type="Proteomes" id="UP000637774"/>
    </source>
</evidence>
<comment type="similarity">
    <text evidence="2">Belongs to the chromate ion transporter (CHR) (TC 2.A.51) family.</text>
</comment>
<dbReference type="PANTHER" id="PTHR33567">
    <property type="entry name" value="CHROMATE ION TRANSPORTER (EUROFUNG)"/>
    <property type="match status" value="1"/>
</dbReference>
<gene>
    <name evidence="7" type="ORF">GCM10011495_31290</name>
</gene>
<dbReference type="Proteomes" id="UP000637774">
    <property type="component" value="Unassembled WGS sequence"/>
</dbReference>